<evidence type="ECO:0000313" key="2">
    <source>
        <dbReference type="EMBL" id="CAB4658394.1"/>
    </source>
</evidence>
<name>A0A6J6KET1_9ZZZZ</name>
<dbReference type="EMBL" id="CAEZVW010000063">
    <property type="protein sequence ID" value="CAB4646714.1"/>
    <property type="molecule type" value="Genomic_DNA"/>
</dbReference>
<evidence type="ECO:0000313" key="1">
    <source>
        <dbReference type="EMBL" id="CAB4646714.1"/>
    </source>
</evidence>
<organism evidence="1">
    <name type="scientific">freshwater metagenome</name>
    <dbReference type="NCBI Taxonomy" id="449393"/>
    <lineage>
        <taxon>unclassified sequences</taxon>
        <taxon>metagenomes</taxon>
        <taxon>ecological metagenomes</taxon>
    </lineage>
</organism>
<accession>A0A6J6KET1</accession>
<gene>
    <name evidence="1" type="ORF">UFOPK2157_01019</name>
    <name evidence="2" type="ORF">UFOPK2245_01039</name>
</gene>
<dbReference type="EMBL" id="CAEZWK010000045">
    <property type="protein sequence ID" value="CAB4658394.1"/>
    <property type="molecule type" value="Genomic_DNA"/>
</dbReference>
<sequence length="73" mass="7502">MISPISCARSIKIAFALRRYAARSLAFNPLHDLNALLAATTAARASSRPAAGIEAMSSPVAGLCTSKTALLDG</sequence>
<dbReference type="AlphaFoldDB" id="A0A6J6KET1"/>
<protein>
    <submittedName>
        <fullName evidence="1">Unannotated protein</fullName>
    </submittedName>
</protein>
<proteinExistence type="predicted"/>
<reference evidence="1" key="1">
    <citation type="submission" date="2020-05" db="EMBL/GenBank/DDBJ databases">
        <authorList>
            <person name="Chiriac C."/>
            <person name="Salcher M."/>
            <person name="Ghai R."/>
            <person name="Kavagutti S V."/>
        </authorList>
    </citation>
    <scope>NUCLEOTIDE SEQUENCE</scope>
</reference>